<reference evidence="2 3" key="1">
    <citation type="journal article" date="2023" name="BMC Biol.">
        <title>The compact genome of the sponge Oopsacas minuta (Hexactinellida) is lacking key metazoan core genes.</title>
        <authorList>
            <person name="Santini S."/>
            <person name="Schenkelaars Q."/>
            <person name="Jourda C."/>
            <person name="Duchesne M."/>
            <person name="Belahbib H."/>
            <person name="Rocher C."/>
            <person name="Selva M."/>
            <person name="Riesgo A."/>
            <person name="Vervoort M."/>
            <person name="Leys S.P."/>
            <person name="Kodjabachian L."/>
            <person name="Le Bivic A."/>
            <person name="Borchiellini C."/>
            <person name="Claverie J.M."/>
            <person name="Renard E."/>
        </authorList>
    </citation>
    <scope>NUCLEOTIDE SEQUENCE [LARGE SCALE GENOMIC DNA]</scope>
    <source>
        <strain evidence="2">SPO-2</strain>
    </source>
</reference>
<gene>
    <name evidence="2" type="ORF">LOD99_1884</name>
</gene>
<dbReference type="EMBL" id="JAKMXF010000177">
    <property type="protein sequence ID" value="KAI6655742.1"/>
    <property type="molecule type" value="Genomic_DNA"/>
</dbReference>
<evidence type="ECO:0000313" key="3">
    <source>
        <dbReference type="Proteomes" id="UP001165289"/>
    </source>
</evidence>
<feature type="signal peptide" evidence="1">
    <location>
        <begin position="1"/>
        <end position="22"/>
    </location>
</feature>
<dbReference type="AlphaFoldDB" id="A0AAV7K3C3"/>
<proteinExistence type="predicted"/>
<organism evidence="2 3">
    <name type="scientific">Oopsacas minuta</name>
    <dbReference type="NCBI Taxonomy" id="111878"/>
    <lineage>
        <taxon>Eukaryota</taxon>
        <taxon>Metazoa</taxon>
        <taxon>Porifera</taxon>
        <taxon>Hexactinellida</taxon>
        <taxon>Hexasterophora</taxon>
        <taxon>Lyssacinosida</taxon>
        <taxon>Leucopsacidae</taxon>
        <taxon>Oopsacas</taxon>
    </lineage>
</organism>
<protein>
    <recommendedName>
        <fullName evidence="4">THAP-type domain-containing protein</fullName>
    </recommendedName>
</protein>
<evidence type="ECO:0000313" key="2">
    <source>
        <dbReference type="EMBL" id="KAI6655742.1"/>
    </source>
</evidence>
<name>A0AAV7K3C3_9METZ</name>
<evidence type="ECO:0000256" key="1">
    <source>
        <dbReference type="SAM" id="SignalP"/>
    </source>
</evidence>
<accession>A0AAV7K3C3</accession>
<dbReference type="Proteomes" id="UP001165289">
    <property type="component" value="Unassembled WGS sequence"/>
</dbReference>
<evidence type="ECO:0008006" key="4">
    <source>
        <dbReference type="Google" id="ProtNLM"/>
    </source>
</evidence>
<keyword evidence="3" id="KW-1185">Reference proteome</keyword>
<sequence length="130" mass="14998">MIIVVLQCFTFLLGRKISSISGNDFCIERDDLQTMKNIFVCAKHFDSDDIVDTQTYLDIDNQAKTRSIKATLKKGAIPKYLLGCPDRLNDLTIKYRRLDRDKKECDLQIQAIKQRVDVLKKSRENSLSLI</sequence>
<feature type="chain" id="PRO_5043764907" description="THAP-type domain-containing protein" evidence="1">
    <location>
        <begin position="23"/>
        <end position="130"/>
    </location>
</feature>
<comment type="caution">
    <text evidence="2">The sequence shown here is derived from an EMBL/GenBank/DDBJ whole genome shotgun (WGS) entry which is preliminary data.</text>
</comment>
<keyword evidence="1" id="KW-0732">Signal</keyword>